<evidence type="ECO:0000256" key="5">
    <source>
        <dbReference type="ARBA" id="ARBA00022741"/>
    </source>
</evidence>
<dbReference type="PANTHER" id="PTHR43553">
    <property type="entry name" value="HEAVY METAL TRANSPORTER"/>
    <property type="match status" value="1"/>
</dbReference>
<dbReference type="GO" id="GO:0042626">
    <property type="term" value="F:ATPase-coupled transmembrane transporter activity"/>
    <property type="evidence" value="ECO:0007669"/>
    <property type="project" value="TreeGrafter"/>
</dbReference>
<reference evidence="11 12" key="1">
    <citation type="submission" date="2016-10" db="EMBL/GenBank/DDBJ databases">
        <authorList>
            <person name="de Groot N.N."/>
        </authorList>
    </citation>
    <scope>NUCLEOTIDE SEQUENCE [LARGE SCALE GENOMIC DNA]</scope>
    <source>
        <strain evidence="11 12">DSM 15230</strain>
    </source>
</reference>
<dbReference type="SMART" id="SM00382">
    <property type="entry name" value="AAA"/>
    <property type="match status" value="1"/>
</dbReference>
<feature type="transmembrane region" description="Helical" evidence="9">
    <location>
        <begin position="93"/>
        <end position="111"/>
    </location>
</feature>
<keyword evidence="5" id="KW-0547">Nucleotide-binding</keyword>
<dbReference type="Gene3D" id="3.40.50.300">
    <property type="entry name" value="P-loop containing nucleotide triphosphate hydrolases"/>
    <property type="match status" value="1"/>
</dbReference>
<feature type="transmembrane region" description="Helical" evidence="9">
    <location>
        <begin position="45"/>
        <end position="62"/>
    </location>
</feature>
<dbReference type="STRING" id="209880.SAMN02910343_01017"/>
<dbReference type="InterPro" id="IPR015856">
    <property type="entry name" value="ABC_transpr_CbiO/EcfA_su"/>
</dbReference>
<evidence type="ECO:0000256" key="3">
    <source>
        <dbReference type="ARBA" id="ARBA00022448"/>
    </source>
</evidence>
<keyword evidence="4" id="KW-1003">Cell membrane</keyword>
<dbReference type="InterPro" id="IPR050095">
    <property type="entry name" value="ECF_ABC_transporter_ATP-bd"/>
</dbReference>
<proteinExistence type="inferred from homology"/>
<name>A0A1G5W0R2_9FIRM</name>
<evidence type="ECO:0000313" key="12">
    <source>
        <dbReference type="Proteomes" id="UP000199689"/>
    </source>
</evidence>
<evidence type="ECO:0000256" key="1">
    <source>
        <dbReference type="ARBA" id="ARBA00004202"/>
    </source>
</evidence>
<sequence length="492" mass="53470">MQKIDDVSTLVFTKARGGKFRWLTISTLMLAIGMLLHLVSPSVFGFTPNWMIATYCVAILLTKPSYRQCIGICMVAALMEVFTSKAAFPYGNFFSEFGGALVAGFFAHSVPPLRVGRFSLRPILTGFVTTLVSGFIFVTILKVVVGIPMPVYLYGILPAVAMVAAGNAAITPFLYFPARHLFQTMNGEAAVDEDVKDSDHSQLILKQSRPGVISIEHLSYTYPGMEGEALHDINLAVEKGDFLVVTGANGAGKTSLLMAMAGAVPQYYGGTMKGMVFTGGKAVTQTSISDLASKVGVILSDYSAQIVTLTVGEEMAFTLENHGYSPEEIKKRSKEALAKVRLTGLEKREVSTLSGGQRQRLVVAAVLAEEPEVLIFDEPTSAMDPEGISEFYEMVGRLNRENGLTVVVAEHHLEAVLPYANRFALLDRGHLLSEGTPEQVMKFMMNHQVYANAIPDIYKAQLVLEEEGCHFEKPFLSVSDAQASIARAVKGE</sequence>
<dbReference type="GO" id="GO:0005524">
    <property type="term" value="F:ATP binding"/>
    <property type="evidence" value="ECO:0007669"/>
    <property type="project" value="UniProtKB-KW"/>
</dbReference>
<dbReference type="InterPro" id="IPR017871">
    <property type="entry name" value="ABC_transporter-like_CS"/>
</dbReference>
<evidence type="ECO:0000256" key="8">
    <source>
        <dbReference type="ARBA" id="ARBA00023136"/>
    </source>
</evidence>
<dbReference type="InterPro" id="IPR031360">
    <property type="entry name" value="TrpP"/>
</dbReference>
<comment type="subcellular location">
    <subcellularLocation>
        <location evidence="1">Cell membrane</location>
        <topology evidence="1">Peripheral membrane protein</topology>
    </subcellularLocation>
</comment>
<dbReference type="EMBL" id="FMXA01000011">
    <property type="protein sequence ID" value="SDA51127.1"/>
    <property type="molecule type" value="Genomic_DNA"/>
</dbReference>
<keyword evidence="6 11" id="KW-0067">ATP-binding</keyword>
<evidence type="ECO:0000256" key="2">
    <source>
        <dbReference type="ARBA" id="ARBA00005417"/>
    </source>
</evidence>
<keyword evidence="12" id="KW-1185">Reference proteome</keyword>
<organism evidence="11 12">
    <name type="scientific">Allisonella histaminiformans</name>
    <dbReference type="NCBI Taxonomy" id="209880"/>
    <lineage>
        <taxon>Bacteria</taxon>
        <taxon>Bacillati</taxon>
        <taxon>Bacillota</taxon>
        <taxon>Negativicutes</taxon>
        <taxon>Veillonellales</taxon>
        <taxon>Veillonellaceae</taxon>
        <taxon>Allisonella</taxon>
    </lineage>
</organism>
<evidence type="ECO:0000256" key="7">
    <source>
        <dbReference type="ARBA" id="ARBA00022967"/>
    </source>
</evidence>
<dbReference type="PROSITE" id="PS00211">
    <property type="entry name" value="ABC_TRANSPORTER_1"/>
    <property type="match status" value="1"/>
</dbReference>
<evidence type="ECO:0000313" key="11">
    <source>
        <dbReference type="EMBL" id="SDA51127.1"/>
    </source>
</evidence>
<keyword evidence="7" id="KW-1278">Translocase</keyword>
<dbReference type="AlphaFoldDB" id="A0A1G5W0R2"/>
<accession>A0A1G5W0R2</accession>
<evidence type="ECO:0000256" key="6">
    <source>
        <dbReference type="ARBA" id="ARBA00022840"/>
    </source>
</evidence>
<gene>
    <name evidence="11" type="ORF">SAMN02910343_01017</name>
</gene>
<evidence type="ECO:0000259" key="10">
    <source>
        <dbReference type="PROSITE" id="PS50893"/>
    </source>
</evidence>
<dbReference type="InterPro" id="IPR003593">
    <property type="entry name" value="AAA+_ATPase"/>
</dbReference>
<evidence type="ECO:0000256" key="9">
    <source>
        <dbReference type="SAM" id="Phobius"/>
    </source>
</evidence>
<dbReference type="Proteomes" id="UP000199689">
    <property type="component" value="Unassembled WGS sequence"/>
</dbReference>
<dbReference type="GO" id="GO:0043190">
    <property type="term" value="C:ATP-binding cassette (ABC) transporter complex"/>
    <property type="evidence" value="ECO:0007669"/>
    <property type="project" value="TreeGrafter"/>
</dbReference>
<dbReference type="GO" id="GO:0016887">
    <property type="term" value="F:ATP hydrolysis activity"/>
    <property type="evidence" value="ECO:0007669"/>
    <property type="project" value="InterPro"/>
</dbReference>
<keyword evidence="9" id="KW-0812">Transmembrane</keyword>
<keyword evidence="3" id="KW-0813">Transport</keyword>
<dbReference type="Pfam" id="PF17099">
    <property type="entry name" value="TrpP"/>
    <property type="match status" value="1"/>
</dbReference>
<dbReference type="OrthoDB" id="197875at2"/>
<feature type="transmembrane region" description="Helical" evidence="9">
    <location>
        <begin position="123"/>
        <end position="145"/>
    </location>
</feature>
<dbReference type="Pfam" id="PF00005">
    <property type="entry name" value="ABC_tran"/>
    <property type="match status" value="1"/>
</dbReference>
<dbReference type="SUPFAM" id="SSF52540">
    <property type="entry name" value="P-loop containing nucleoside triphosphate hydrolases"/>
    <property type="match status" value="1"/>
</dbReference>
<dbReference type="InterPro" id="IPR003439">
    <property type="entry name" value="ABC_transporter-like_ATP-bd"/>
</dbReference>
<keyword evidence="9" id="KW-1133">Transmembrane helix</keyword>
<feature type="transmembrane region" description="Helical" evidence="9">
    <location>
        <begin position="151"/>
        <end position="176"/>
    </location>
</feature>
<evidence type="ECO:0000256" key="4">
    <source>
        <dbReference type="ARBA" id="ARBA00022475"/>
    </source>
</evidence>
<keyword evidence="8 9" id="KW-0472">Membrane</keyword>
<dbReference type="GeneID" id="87756040"/>
<protein>
    <submittedName>
        <fullName evidence="11">Energy-coupling factor transport system ATP-binding protein</fullName>
    </submittedName>
</protein>
<feature type="transmembrane region" description="Helical" evidence="9">
    <location>
        <begin position="20"/>
        <end position="39"/>
    </location>
</feature>
<feature type="domain" description="ABC transporter" evidence="10">
    <location>
        <begin position="213"/>
        <end position="453"/>
    </location>
</feature>
<dbReference type="RefSeq" id="WP_091364524.1">
    <property type="nucleotide sequence ID" value="NZ_FMXA01000011.1"/>
</dbReference>
<dbReference type="InterPro" id="IPR027417">
    <property type="entry name" value="P-loop_NTPase"/>
</dbReference>
<dbReference type="CDD" id="cd03225">
    <property type="entry name" value="ABC_cobalt_CbiO_domain1"/>
    <property type="match status" value="1"/>
</dbReference>
<comment type="similarity">
    <text evidence="2">Belongs to the ABC transporter superfamily.</text>
</comment>
<dbReference type="PROSITE" id="PS50893">
    <property type="entry name" value="ABC_TRANSPORTER_2"/>
    <property type="match status" value="1"/>
</dbReference>